<keyword evidence="1" id="KW-0812">Transmembrane</keyword>
<dbReference type="eggNOG" id="ENOG5030RKU">
    <property type="taxonomic scope" value="Bacteria"/>
</dbReference>
<keyword evidence="3" id="KW-1185">Reference proteome</keyword>
<organism evidence="2 3">
    <name type="scientific">Clostridium carboxidivorans P7</name>
    <dbReference type="NCBI Taxonomy" id="536227"/>
    <lineage>
        <taxon>Bacteria</taxon>
        <taxon>Bacillati</taxon>
        <taxon>Bacillota</taxon>
        <taxon>Clostridia</taxon>
        <taxon>Eubacteriales</taxon>
        <taxon>Clostridiaceae</taxon>
        <taxon>Clostridium</taxon>
    </lineage>
</organism>
<keyword evidence="1" id="KW-0472">Membrane</keyword>
<evidence type="ECO:0000313" key="2">
    <source>
        <dbReference type="EMBL" id="EET86675.1"/>
    </source>
</evidence>
<accession>C6PVQ1</accession>
<dbReference type="RefSeq" id="WP_007061753.1">
    <property type="nucleotide sequence ID" value="NZ_ACVI01000047.1"/>
</dbReference>
<dbReference type="OrthoDB" id="1375221at2"/>
<reference evidence="2 3" key="1">
    <citation type="submission" date="2009-06" db="EMBL/GenBank/DDBJ databases">
        <title>The draft genome of Clostridium carboxidivorans P7.</title>
        <authorList>
            <consortium name="US DOE Joint Genome Institute (JGI-PGF)"/>
            <person name="Lucas S."/>
            <person name="Copeland A."/>
            <person name="Lapidus A."/>
            <person name="Glavina del Rio T."/>
            <person name="Tice H."/>
            <person name="Bruce D."/>
            <person name="Goodwin L."/>
            <person name="Pitluck S."/>
            <person name="Larimer F."/>
            <person name="Land M.L."/>
            <person name="Hauser L."/>
            <person name="Hemme C.L."/>
        </authorList>
    </citation>
    <scope>NUCLEOTIDE SEQUENCE [LARGE SCALE GENOMIC DNA]</scope>
    <source>
        <strain evidence="2 3">P7</strain>
    </source>
</reference>
<dbReference type="EMBL" id="ACVI01000047">
    <property type="protein sequence ID" value="EET86675.1"/>
    <property type="molecule type" value="Genomic_DNA"/>
</dbReference>
<feature type="transmembrane region" description="Helical" evidence="1">
    <location>
        <begin position="82"/>
        <end position="114"/>
    </location>
</feature>
<evidence type="ECO:0008006" key="4">
    <source>
        <dbReference type="Google" id="ProtNLM"/>
    </source>
</evidence>
<dbReference type="AlphaFoldDB" id="C6PVQ1"/>
<name>C6PVQ1_9CLOT</name>
<protein>
    <recommendedName>
        <fullName evidence="4">DUF4236 domain-containing protein</fullName>
    </recommendedName>
</protein>
<gene>
    <name evidence="2" type="ORF">CcarbDRAFT_2868</name>
</gene>
<evidence type="ECO:0000256" key="1">
    <source>
        <dbReference type="SAM" id="Phobius"/>
    </source>
</evidence>
<proteinExistence type="predicted"/>
<sequence length="284" mass="33469">MGLNFRKTIKIGKDIVINFNKSGGISISKDSKCSKFKTNKNNISNKEIIKYKKNTIKHTIRRSEGKNNKFNENVITARKGHILLTISICISLFLGFVNPIFLIFTIIPILYMFISKRGRQRMYISASVHNLQALKMDKAEKYLKKAKRILDNELIFELEEDINNIKNKNSNRGKSLIIEYKDILFNKQVERNCKAREFEAQGDINSAIDLYELNIKEGFTEIVPYERLMELYEKQQKYDDEIRIINKSIEVFKNVWKDKIDKKSEMEMFTSRLEKIKVLKEKLY</sequence>
<comment type="caution">
    <text evidence="2">The sequence shown here is derived from an EMBL/GenBank/DDBJ whole genome shotgun (WGS) entry which is preliminary data.</text>
</comment>
<dbReference type="Proteomes" id="UP000004198">
    <property type="component" value="Unassembled WGS sequence"/>
</dbReference>
<keyword evidence="1" id="KW-1133">Transmembrane helix</keyword>
<evidence type="ECO:0000313" key="3">
    <source>
        <dbReference type="Proteomes" id="UP000004198"/>
    </source>
</evidence>